<evidence type="ECO:0000313" key="3">
    <source>
        <dbReference type="EMBL" id="MBF6356467.1"/>
    </source>
</evidence>
<accession>A0ABS0DDC2</accession>
<evidence type="ECO:0000259" key="1">
    <source>
        <dbReference type="Pfam" id="PF13556"/>
    </source>
</evidence>
<keyword evidence="4" id="KW-1185">Reference proteome</keyword>
<comment type="caution">
    <text evidence="3">The sequence shown here is derived from an EMBL/GenBank/DDBJ whole genome shotgun (WGS) entry which is preliminary data.</text>
</comment>
<name>A0ABS0DDC2_9NOCA</name>
<sequence length="418" mass="44836">MPAAPPSSTADPPLLARMLTRWPQIAERLLADGLGATTPAADLPEGHFRPEVLPAIYACGRAVLHALGENRKLTRDEVITFVAPVAERHAEDRFPLAILIEAIHASAQSVLAEAAAIARPDETDQLVVVGAGLLDLLMNINITVMETYIEVNQSIHHAEREARRELCSALLLGQPADDLSARADMPLTDHYTVVAIQTAPEGPSTAAADLMARRRIRVLHRALDTFTNGTALVSFDGTSGIALIPIYSESGPDLRGAGLAADLADKLSGATYLAERETVARADLPRAASEAAELATLARLLGHPPGLYRLDDLLLEYQLTRPGAARDRLAARIVPLLRAPHLLEALEAHLRLGDRKAAAAHLHVHPNTLSYRLRRVGDLTGIDPNEPNNSRLLAAAVTIHRLYPPAGAQDGVSDDSRP</sequence>
<gene>
    <name evidence="3" type="ORF">IU449_18270</name>
</gene>
<dbReference type="RefSeq" id="WP_195003335.1">
    <property type="nucleotide sequence ID" value="NZ_JADLQN010000003.1"/>
</dbReference>
<feature type="domain" description="PucR C-terminal helix-turn-helix" evidence="1">
    <location>
        <begin position="342"/>
        <end position="397"/>
    </location>
</feature>
<dbReference type="EMBL" id="JADLQN010000003">
    <property type="protein sequence ID" value="MBF6356467.1"/>
    <property type="molecule type" value="Genomic_DNA"/>
</dbReference>
<dbReference type="Pfam" id="PF13556">
    <property type="entry name" value="HTH_30"/>
    <property type="match status" value="1"/>
</dbReference>
<dbReference type="Gene3D" id="1.10.10.2840">
    <property type="entry name" value="PucR C-terminal helix-turn-helix domain"/>
    <property type="match status" value="1"/>
</dbReference>
<dbReference type="Proteomes" id="UP000707731">
    <property type="component" value="Unassembled WGS sequence"/>
</dbReference>
<dbReference type="InterPro" id="IPR025736">
    <property type="entry name" value="PucR_C-HTH_dom"/>
</dbReference>
<proteinExistence type="predicted"/>
<reference evidence="3 4" key="1">
    <citation type="submission" date="2020-10" db="EMBL/GenBank/DDBJ databases">
        <title>Identification of Nocardia species via Next-generation sequencing and recognition of intraspecies genetic diversity.</title>
        <authorList>
            <person name="Li P."/>
            <person name="Li P."/>
            <person name="Lu B."/>
        </authorList>
    </citation>
    <scope>NUCLEOTIDE SEQUENCE [LARGE SCALE GENOMIC DNA]</scope>
    <source>
        <strain evidence="3 4">BJ06-0143</strain>
    </source>
</reference>
<dbReference type="InterPro" id="IPR042070">
    <property type="entry name" value="PucR_C-HTH_sf"/>
</dbReference>
<organism evidence="3 4">
    <name type="scientific">Nocardia higoensis</name>
    <dbReference type="NCBI Taxonomy" id="228599"/>
    <lineage>
        <taxon>Bacteria</taxon>
        <taxon>Bacillati</taxon>
        <taxon>Actinomycetota</taxon>
        <taxon>Actinomycetes</taxon>
        <taxon>Mycobacteriales</taxon>
        <taxon>Nocardiaceae</taxon>
        <taxon>Nocardia</taxon>
    </lineage>
</organism>
<dbReference type="PANTHER" id="PTHR33744">
    <property type="entry name" value="CARBOHYDRATE DIACID REGULATOR"/>
    <property type="match status" value="1"/>
</dbReference>
<evidence type="ECO:0000259" key="2">
    <source>
        <dbReference type="Pfam" id="PF14361"/>
    </source>
</evidence>
<dbReference type="InterPro" id="IPR051448">
    <property type="entry name" value="CdaR-like_regulators"/>
</dbReference>
<dbReference type="PANTHER" id="PTHR33744:SF1">
    <property type="entry name" value="DNA-BINDING TRANSCRIPTIONAL ACTIVATOR ADER"/>
    <property type="match status" value="1"/>
</dbReference>
<protein>
    <submittedName>
        <fullName evidence="3">Helix-turn-helix domain-containing protein</fullName>
    </submittedName>
</protein>
<evidence type="ECO:0000313" key="4">
    <source>
        <dbReference type="Proteomes" id="UP000707731"/>
    </source>
</evidence>
<dbReference type="Pfam" id="PF14361">
    <property type="entry name" value="RsbRD_N"/>
    <property type="match status" value="1"/>
</dbReference>
<dbReference type="InterPro" id="IPR025751">
    <property type="entry name" value="RsbRD_N_dom"/>
</dbReference>
<feature type="domain" description="RsbT co-antagonist protein RsbRD N-terminal" evidence="2">
    <location>
        <begin position="23"/>
        <end position="163"/>
    </location>
</feature>